<keyword evidence="6" id="KW-1185">Reference proteome</keyword>
<dbReference type="SMART" id="SM00342">
    <property type="entry name" value="HTH_ARAC"/>
    <property type="match status" value="1"/>
</dbReference>
<evidence type="ECO:0000256" key="1">
    <source>
        <dbReference type="ARBA" id="ARBA00023015"/>
    </source>
</evidence>
<reference evidence="6" key="1">
    <citation type="journal article" date="2019" name="Int. J. Syst. Evol. Microbiol.">
        <title>The Global Catalogue of Microorganisms (GCM) 10K type strain sequencing project: providing services to taxonomists for standard genome sequencing and annotation.</title>
        <authorList>
            <consortium name="The Broad Institute Genomics Platform"/>
            <consortium name="The Broad Institute Genome Sequencing Center for Infectious Disease"/>
            <person name="Wu L."/>
            <person name="Ma J."/>
        </authorList>
    </citation>
    <scope>NUCLEOTIDE SEQUENCE [LARGE SCALE GENOMIC DNA]</scope>
    <source>
        <strain evidence="6">KACC 11904</strain>
    </source>
</reference>
<proteinExistence type="predicted"/>
<evidence type="ECO:0000313" key="6">
    <source>
        <dbReference type="Proteomes" id="UP001596044"/>
    </source>
</evidence>
<dbReference type="SUPFAM" id="SSF46689">
    <property type="entry name" value="Homeodomain-like"/>
    <property type="match status" value="2"/>
</dbReference>
<dbReference type="SUPFAM" id="SSF51215">
    <property type="entry name" value="Regulatory protein AraC"/>
    <property type="match status" value="1"/>
</dbReference>
<dbReference type="InterPro" id="IPR009057">
    <property type="entry name" value="Homeodomain-like_sf"/>
</dbReference>
<accession>A0ABW0KBR4</accession>
<dbReference type="Gene3D" id="1.10.10.60">
    <property type="entry name" value="Homeodomain-like"/>
    <property type="match status" value="2"/>
</dbReference>
<dbReference type="Pfam" id="PF12833">
    <property type="entry name" value="HTH_18"/>
    <property type="match status" value="1"/>
</dbReference>
<dbReference type="EMBL" id="JBHSMJ010000029">
    <property type="protein sequence ID" value="MFC5450834.1"/>
    <property type="molecule type" value="Genomic_DNA"/>
</dbReference>
<keyword evidence="2" id="KW-0238">DNA-binding</keyword>
<evidence type="ECO:0000256" key="3">
    <source>
        <dbReference type="ARBA" id="ARBA00023163"/>
    </source>
</evidence>
<dbReference type="PRINTS" id="PR00032">
    <property type="entry name" value="HTHARAC"/>
</dbReference>
<evidence type="ECO:0000259" key="4">
    <source>
        <dbReference type="PROSITE" id="PS01124"/>
    </source>
</evidence>
<keyword evidence="1" id="KW-0805">Transcription regulation</keyword>
<dbReference type="PANTHER" id="PTHR43280:SF2">
    <property type="entry name" value="HTH-TYPE TRANSCRIPTIONAL REGULATOR EXSA"/>
    <property type="match status" value="1"/>
</dbReference>
<dbReference type="PROSITE" id="PS01124">
    <property type="entry name" value="HTH_ARAC_FAMILY_2"/>
    <property type="match status" value="1"/>
</dbReference>
<dbReference type="PANTHER" id="PTHR43280">
    <property type="entry name" value="ARAC-FAMILY TRANSCRIPTIONAL REGULATOR"/>
    <property type="match status" value="1"/>
</dbReference>
<dbReference type="InterPro" id="IPR020449">
    <property type="entry name" value="Tscrpt_reg_AraC-type_HTH"/>
</dbReference>
<feature type="domain" description="HTH araC/xylS-type" evidence="4">
    <location>
        <begin position="159"/>
        <end position="257"/>
    </location>
</feature>
<comment type="caution">
    <text evidence="5">The sequence shown here is derived from an EMBL/GenBank/DDBJ whole genome shotgun (WGS) entry which is preliminary data.</text>
</comment>
<evidence type="ECO:0000313" key="5">
    <source>
        <dbReference type="EMBL" id="MFC5450834.1"/>
    </source>
</evidence>
<protein>
    <submittedName>
        <fullName evidence="5">Helix-turn-helix transcriptional regulator</fullName>
    </submittedName>
</protein>
<dbReference type="RefSeq" id="WP_270878887.1">
    <property type="nucleotide sequence ID" value="NZ_JAQFVF010000022.1"/>
</dbReference>
<evidence type="ECO:0000256" key="2">
    <source>
        <dbReference type="ARBA" id="ARBA00023125"/>
    </source>
</evidence>
<gene>
    <name evidence="5" type="ORF">ACFPOG_21500</name>
</gene>
<keyword evidence="3" id="KW-0804">Transcription</keyword>
<dbReference type="InterPro" id="IPR037923">
    <property type="entry name" value="HTH-like"/>
</dbReference>
<organism evidence="5 6">
    <name type="scientific">Paenibacillus aestuarii</name>
    <dbReference type="NCBI Taxonomy" id="516965"/>
    <lineage>
        <taxon>Bacteria</taxon>
        <taxon>Bacillati</taxon>
        <taxon>Bacillota</taxon>
        <taxon>Bacilli</taxon>
        <taxon>Bacillales</taxon>
        <taxon>Paenibacillaceae</taxon>
        <taxon>Paenibacillus</taxon>
    </lineage>
</organism>
<dbReference type="Proteomes" id="UP001596044">
    <property type="component" value="Unassembled WGS sequence"/>
</dbReference>
<sequence length="263" mass="30457">MQVIKVIYDKTSNWYLEEQAAPYWTLVLMTYGKCVYWVGGSGGEHKQLLEKGQWLLIPCGMAYYGKSVPTQLHEKYVVQFATNRMLEPLPLISSMQLISGSTGKYDYMLDRLRSMYRQWHDKQPYYQTLCEALLQELFVHLQREQDQGQIPNAAMQCVEQMKAYIQSHYREHVTKEELGACTGKSPNYAASLFSKVTGQTISEYVNTTRMKTAVYMLRHSALTVTEIAEFVGYSDPSYFYRVFRRLTGLVPTDLVADREVVRK</sequence>
<dbReference type="InterPro" id="IPR018060">
    <property type="entry name" value="HTH_AraC"/>
</dbReference>
<name>A0ABW0KBR4_9BACL</name>